<dbReference type="InterPro" id="IPR037219">
    <property type="entry name" value="Peptidase_M41-like"/>
</dbReference>
<proteinExistence type="predicted"/>
<sequence length="716" mass="77845">MTQNATPAGGSLFHQMYSAQQQQQQQPAYGVQPSSFPPPPPPPPHEQQASYSGGYAQTTYAASQQNTVAAPPTLPAYSQPQQMPSPPYNNYHPYQPPAPMPAVYQPPVQDDDYYKGFHDGVVRPSGPVWGSALSWFVPLVVNVAFFVGPIWYFRRKYMQAMTSAAGSAPTSSGKGRTGGSSSPFGGLMEMMNPMKSKNFRTEVKGTTFKDVIGIPEAKEDLKQYVDFLKEPARFTRLGARLPKGCLLTGQPGTGKTLLARAVAGEASTPFFSCSGADFIEIFGGSGPKRVRELFEEAKKAAPCVVFIDEIDAIGSRNQGGRSMGGGGSSEENRTINQLLAELDGLTSKEAIVVIAATNYPEAIDKALLREGRFDRKVNIPMPDKEARCELFEFYLNRIITGDPNCKPKVQVFKTRKDAEGGGNEATQASSKLAPASSDNAAPETKTLVTEDAKPESIHVIPGVSNKEYAAILSDRTPGVSPAQIATIVNEGALSAATNGENVVPLGVLQDSIDDVLIGKKHRQRMSSSSLHRTAYHEVGHCIMAWTNPLQKDVIKLSIIPRGRAGGYTQQVQDEAMEPHTEEFLFSQLCVLMGGRAAERIFEKDISIGAMDDLQRATRLAMEKLLKYGMSKTIGQLAFKPNEKNDGRAWMTWSENLHAKVEAEARALVEAAYVHTEKTLLARKEQHQKLAELLLSKKELDKADITGVLGARPVLNA</sequence>
<protein>
    <recommendedName>
        <fullName evidence="16">AAA+ ATPase domain-containing protein</fullName>
    </recommendedName>
</protein>
<dbReference type="GO" id="GO:0016887">
    <property type="term" value="F:ATP hydrolysis activity"/>
    <property type="evidence" value="ECO:0007669"/>
    <property type="project" value="InterPro"/>
</dbReference>
<dbReference type="Pfam" id="PF00004">
    <property type="entry name" value="AAA"/>
    <property type="match status" value="1"/>
</dbReference>
<evidence type="ECO:0000256" key="10">
    <source>
        <dbReference type="ARBA" id="ARBA00022946"/>
    </source>
</evidence>
<dbReference type="PANTHER" id="PTHR43655:SF11">
    <property type="entry name" value="PUTATIVE-RELATED"/>
    <property type="match status" value="1"/>
</dbReference>
<keyword evidence="5" id="KW-0479">Metal-binding</keyword>
<dbReference type="KEGG" id="phet:94288615"/>
<keyword evidence="9" id="KW-0067">ATP-binding</keyword>
<evidence type="ECO:0000256" key="7">
    <source>
        <dbReference type="ARBA" id="ARBA00022801"/>
    </source>
</evidence>
<evidence type="ECO:0000313" key="18">
    <source>
        <dbReference type="Proteomes" id="UP000674318"/>
    </source>
</evidence>
<dbReference type="GO" id="GO:0004222">
    <property type="term" value="F:metalloendopeptidase activity"/>
    <property type="evidence" value="ECO:0007669"/>
    <property type="project" value="InterPro"/>
</dbReference>
<dbReference type="OrthoDB" id="1413014at2759"/>
<gene>
    <name evidence="17" type="ORF">JKF63_02513</name>
</gene>
<evidence type="ECO:0000256" key="9">
    <source>
        <dbReference type="ARBA" id="ARBA00022840"/>
    </source>
</evidence>
<evidence type="ECO:0000256" key="13">
    <source>
        <dbReference type="ARBA" id="ARBA00023136"/>
    </source>
</evidence>
<dbReference type="InterPro" id="IPR027417">
    <property type="entry name" value="P-loop_NTPase"/>
</dbReference>
<evidence type="ECO:0000256" key="5">
    <source>
        <dbReference type="ARBA" id="ARBA00022723"/>
    </source>
</evidence>
<reference evidence="17 18" key="1">
    <citation type="submission" date="2021-02" db="EMBL/GenBank/DDBJ databases">
        <title>Porcisia hertigi Genome sequencing and assembly.</title>
        <authorList>
            <person name="Almutairi H."/>
            <person name="Gatherer D."/>
        </authorList>
    </citation>
    <scope>NUCLEOTIDE SEQUENCE [LARGE SCALE GENOMIC DNA]</scope>
    <source>
        <strain evidence="17 18">C119</strain>
    </source>
</reference>
<keyword evidence="11 15" id="KW-1133">Transmembrane helix</keyword>
<feature type="compositionally biased region" description="Pro residues" evidence="14">
    <location>
        <begin position="35"/>
        <end position="45"/>
    </location>
</feature>
<comment type="caution">
    <text evidence="17">The sequence shown here is derived from an EMBL/GenBank/DDBJ whole genome shotgun (WGS) entry which is preliminary data.</text>
</comment>
<feature type="domain" description="AAA+ ATPase" evidence="16">
    <location>
        <begin position="241"/>
        <end position="383"/>
    </location>
</feature>
<evidence type="ECO:0000256" key="11">
    <source>
        <dbReference type="ARBA" id="ARBA00022989"/>
    </source>
</evidence>
<feature type="compositionally biased region" description="Polar residues" evidence="14">
    <location>
        <begin position="47"/>
        <end position="68"/>
    </location>
</feature>
<dbReference type="GO" id="GO:0046872">
    <property type="term" value="F:metal ion binding"/>
    <property type="evidence" value="ECO:0007669"/>
    <property type="project" value="UniProtKB-KW"/>
</dbReference>
<dbReference type="RefSeq" id="XP_067754695.1">
    <property type="nucleotide sequence ID" value="XM_067898538.1"/>
</dbReference>
<keyword evidence="8" id="KW-0862">Zinc</keyword>
<dbReference type="AlphaFoldDB" id="A0A836H9N0"/>
<keyword evidence="6" id="KW-0547">Nucleotide-binding</keyword>
<evidence type="ECO:0000256" key="1">
    <source>
        <dbReference type="ARBA" id="ARBA00001947"/>
    </source>
</evidence>
<dbReference type="GO" id="GO:0004176">
    <property type="term" value="F:ATP-dependent peptidase activity"/>
    <property type="evidence" value="ECO:0007669"/>
    <property type="project" value="InterPro"/>
</dbReference>
<dbReference type="PROSITE" id="PS00674">
    <property type="entry name" value="AAA"/>
    <property type="match status" value="1"/>
</dbReference>
<feature type="compositionally biased region" description="Low complexity" evidence="14">
    <location>
        <begin position="75"/>
        <end position="93"/>
    </location>
</feature>
<dbReference type="FunFam" id="1.20.58.760:FF:000017">
    <property type="entry name" value="Putative ATP-dependent zinc metallopeptidase"/>
    <property type="match status" value="1"/>
</dbReference>
<keyword evidence="13 15" id="KW-0472">Membrane</keyword>
<organism evidence="17 18">
    <name type="scientific">Porcisia hertigi</name>
    <dbReference type="NCBI Taxonomy" id="2761500"/>
    <lineage>
        <taxon>Eukaryota</taxon>
        <taxon>Discoba</taxon>
        <taxon>Euglenozoa</taxon>
        <taxon>Kinetoplastea</taxon>
        <taxon>Metakinetoplastina</taxon>
        <taxon>Trypanosomatida</taxon>
        <taxon>Trypanosomatidae</taxon>
        <taxon>Leishmaniinae</taxon>
        <taxon>Porcisia</taxon>
    </lineage>
</organism>
<feature type="transmembrane region" description="Helical" evidence="15">
    <location>
        <begin position="132"/>
        <end position="153"/>
    </location>
</feature>
<evidence type="ECO:0000256" key="2">
    <source>
        <dbReference type="ARBA" id="ARBA00004141"/>
    </source>
</evidence>
<comment type="cofactor">
    <cofactor evidence="1">
        <name>Zn(2+)</name>
        <dbReference type="ChEBI" id="CHEBI:29105"/>
    </cofactor>
</comment>
<dbReference type="SMART" id="SM00382">
    <property type="entry name" value="AAA"/>
    <property type="match status" value="1"/>
</dbReference>
<dbReference type="Proteomes" id="UP000674318">
    <property type="component" value="Chromosome 32"/>
</dbReference>
<dbReference type="InterPro" id="IPR050928">
    <property type="entry name" value="ATP-dep_Zn_Metalloprotease"/>
</dbReference>
<dbReference type="EMBL" id="JAFJZO010000032">
    <property type="protein sequence ID" value="KAG5496212.1"/>
    <property type="molecule type" value="Genomic_DNA"/>
</dbReference>
<dbReference type="GeneID" id="94288615"/>
<dbReference type="Gene3D" id="3.40.50.300">
    <property type="entry name" value="P-loop containing nucleotide triphosphate hydrolases"/>
    <property type="match status" value="1"/>
</dbReference>
<dbReference type="InterPro" id="IPR003959">
    <property type="entry name" value="ATPase_AAA_core"/>
</dbReference>
<keyword evidence="18" id="KW-1185">Reference proteome</keyword>
<dbReference type="InterPro" id="IPR003960">
    <property type="entry name" value="ATPase_AAA_CS"/>
</dbReference>
<keyword evidence="3" id="KW-0645">Protease</keyword>
<evidence type="ECO:0000259" key="16">
    <source>
        <dbReference type="SMART" id="SM00382"/>
    </source>
</evidence>
<dbReference type="InterPro" id="IPR003593">
    <property type="entry name" value="AAA+_ATPase"/>
</dbReference>
<dbReference type="InterPro" id="IPR000642">
    <property type="entry name" value="Peptidase_M41"/>
</dbReference>
<evidence type="ECO:0000256" key="4">
    <source>
        <dbReference type="ARBA" id="ARBA00022692"/>
    </source>
</evidence>
<accession>A0A836H9N0</accession>
<dbReference type="SUPFAM" id="SSF140990">
    <property type="entry name" value="FtsH protease domain-like"/>
    <property type="match status" value="1"/>
</dbReference>
<keyword evidence="4 15" id="KW-0812">Transmembrane</keyword>
<evidence type="ECO:0000256" key="12">
    <source>
        <dbReference type="ARBA" id="ARBA00023049"/>
    </source>
</evidence>
<dbReference type="FunFam" id="3.40.50.300:FF:000277">
    <property type="entry name" value="ATP-dependent zinc metalloprotease FtsH"/>
    <property type="match status" value="1"/>
</dbReference>
<name>A0A836H9N0_9TRYP</name>
<keyword evidence="12" id="KW-0482">Metalloprotease</keyword>
<keyword evidence="10" id="KW-0809">Transit peptide</keyword>
<evidence type="ECO:0000256" key="8">
    <source>
        <dbReference type="ARBA" id="ARBA00022833"/>
    </source>
</evidence>
<keyword evidence="7" id="KW-0378">Hydrolase</keyword>
<evidence type="ECO:0000256" key="6">
    <source>
        <dbReference type="ARBA" id="ARBA00022741"/>
    </source>
</evidence>
<comment type="subcellular location">
    <subcellularLocation>
        <location evidence="2">Membrane</location>
        <topology evidence="2">Multi-pass membrane protein</topology>
    </subcellularLocation>
</comment>
<dbReference type="GO" id="GO:0005524">
    <property type="term" value="F:ATP binding"/>
    <property type="evidence" value="ECO:0007669"/>
    <property type="project" value="UniProtKB-KW"/>
</dbReference>
<evidence type="ECO:0000256" key="15">
    <source>
        <dbReference type="SAM" id="Phobius"/>
    </source>
</evidence>
<evidence type="ECO:0000313" key="17">
    <source>
        <dbReference type="EMBL" id="KAG5496212.1"/>
    </source>
</evidence>
<evidence type="ECO:0000256" key="3">
    <source>
        <dbReference type="ARBA" id="ARBA00022670"/>
    </source>
</evidence>
<dbReference type="SUPFAM" id="SSF52540">
    <property type="entry name" value="P-loop containing nucleoside triphosphate hydrolases"/>
    <property type="match status" value="1"/>
</dbReference>
<dbReference type="GO" id="GO:0005745">
    <property type="term" value="C:m-AAA complex"/>
    <property type="evidence" value="ECO:0007669"/>
    <property type="project" value="TreeGrafter"/>
</dbReference>
<feature type="region of interest" description="Disordered" evidence="14">
    <location>
        <begin position="1"/>
        <end position="100"/>
    </location>
</feature>
<feature type="region of interest" description="Disordered" evidence="14">
    <location>
        <begin position="416"/>
        <end position="451"/>
    </location>
</feature>
<dbReference type="PANTHER" id="PTHR43655">
    <property type="entry name" value="ATP-DEPENDENT PROTEASE"/>
    <property type="match status" value="1"/>
</dbReference>
<dbReference type="GO" id="GO:0034982">
    <property type="term" value="P:mitochondrial protein processing"/>
    <property type="evidence" value="ECO:0007669"/>
    <property type="project" value="TreeGrafter"/>
</dbReference>
<evidence type="ECO:0000256" key="14">
    <source>
        <dbReference type="SAM" id="MobiDB-lite"/>
    </source>
</evidence>
<dbReference type="Gene3D" id="1.20.58.760">
    <property type="entry name" value="Peptidase M41"/>
    <property type="match status" value="1"/>
</dbReference>
<dbReference type="Pfam" id="PF01434">
    <property type="entry name" value="Peptidase_M41"/>
    <property type="match status" value="1"/>
</dbReference>